<sequence length="150" mass="16674">MRKLVDNKLSKNQSPTLLKSLIFDRSHMKCFKRGIVLSPTTKRGPLEEQSGTRVSEGDKVVAEDPLIPPVAEEVVRSTKPADTIASIEIVDLVSESASSHRPVKEPVEPVRKMAEETAPLHEPQAEGTIGEYEIKEREGMVGLSLTRFWK</sequence>
<keyword evidence="2" id="KW-1185">Reference proteome</keyword>
<proteinExistence type="predicted"/>
<dbReference type="Gramene" id="ONK67380">
    <property type="protein sequence ID" value="ONK67380"/>
    <property type="gene ID" value="A4U43_C06F19570"/>
</dbReference>
<dbReference type="AlphaFoldDB" id="A0A5P1ETJ6"/>
<gene>
    <name evidence="1" type="ORF">A4U43_C06F19570</name>
</gene>
<reference evidence="2" key="1">
    <citation type="journal article" date="2017" name="Nat. Commun.">
        <title>The asparagus genome sheds light on the origin and evolution of a young Y chromosome.</title>
        <authorList>
            <person name="Harkess A."/>
            <person name="Zhou J."/>
            <person name="Xu C."/>
            <person name="Bowers J.E."/>
            <person name="Van der Hulst R."/>
            <person name="Ayyampalayam S."/>
            <person name="Mercati F."/>
            <person name="Riccardi P."/>
            <person name="McKain M.R."/>
            <person name="Kakrana A."/>
            <person name="Tang H."/>
            <person name="Ray J."/>
            <person name="Groenendijk J."/>
            <person name="Arikit S."/>
            <person name="Mathioni S.M."/>
            <person name="Nakano M."/>
            <person name="Shan H."/>
            <person name="Telgmann-Rauber A."/>
            <person name="Kanno A."/>
            <person name="Yue Z."/>
            <person name="Chen H."/>
            <person name="Li W."/>
            <person name="Chen Y."/>
            <person name="Xu X."/>
            <person name="Zhang Y."/>
            <person name="Luo S."/>
            <person name="Chen H."/>
            <person name="Gao J."/>
            <person name="Mao Z."/>
            <person name="Pires J.C."/>
            <person name="Luo M."/>
            <person name="Kudrna D."/>
            <person name="Wing R.A."/>
            <person name="Meyers B.C."/>
            <person name="Yi K."/>
            <person name="Kong H."/>
            <person name="Lavrijsen P."/>
            <person name="Sunseri F."/>
            <person name="Falavigna A."/>
            <person name="Ye Y."/>
            <person name="Leebens-Mack J.H."/>
            <person name="Chen G."/>
        </authorList>
    </citation>
    <scope>NUCLEOTIDE SEQUENCE [LARGE SCALE GENOMIC DNA]</scope>
    <source>
        <strain evidence="2">cv. DH0086</strain>
    </source>
</reference>
<name>A0A5P1ETJ6_ASPOF</name>
<evidence type="ECO:0000313" key="1">
    <source>
        <dbReference type="EMBL" id="ONK67380.1"/>
    </source>
</evidence>
<dbReference type="EMBL" id="CM007386">
    <property type="protein sequence ID" value="ONK67380.1"/>
    <property type="molecule type" value="Genomic_DNA"/>
</dbReference>
<protein>
    <submittedName>
        <fullName evidence="1">Uncharacterized protein</fullName>
    </submittedName>
</protein>
<dbReference type="Proteomes" id="UP000243459">
    <property type="component" value="Chromosome 6"/>
</dbReference>
<evidence type="ECO:0000313" key="2">
    <source>
        <dbReference type="Proteomes" id="UP000243459"/>
    </source>
</evidence>
<accession>A0A5P1ETJ6</accession>
<organism evidence="1 2">
    <name type="scientific">Asparagus officinalis</name>
    <name type="common">Garden asparagus</name>
    <dbReference type="NCBI Taxonomy" id="4686"/>
    <lineage>
        <taxon>Eukaryota</taxon>
        <taxon>Viridiplantae</taxon>
        <taxon>Streptophyta</taxon>
        <taxon>Embryophyta</taxon>
        <taxon>Tracheophyta</taxon>
        <taxon>Spermatophyta</taxon>
        <taxon>Magnoliopsida</taxon>
        <taxon>Liliopsida</taxon>
        <taxon>Asparagales</taxon>
        <taxon>Asparagaceae</taxon>
        <taxon>Asparagoideae</taxon>
        <taxon>Asparagus</taxon>
    </lineage>
</organism>